<accession>A0AC61SA18</accession>
<evidence type="ECO:0000313" key="1">
    <source>
        <dbReference type="EMBL" id="TKY91386.1"/>
    </source>
</evidence>
<evidence type="ECO:0000313" key="2">
    <source>
        <dbReference type="Proteomes" id="UP000315423"/>
    </source>
</evidence>
<name>A0AC61SA18_9EURY</name>
<reference evidence="1" key="1">
    <citation type="submission" date="2018-09" db="EMBL/GenBank/DDBJ databases">
        <title>A genomic encyclopedia of anaerobic methanotrophic archaea.</title>
        <authorList>
            <person name="Skennerton C.T."/>
            <person name="Chadwick G.L."/>
            <person name="Laso-Perez R."/>
            <person name="Leu A.O."/>
            <person name="Speth D.R."/>
            <person name="Yu H."/>
            <person name="Morgan-Lang C."/>
            <person name="Hatzenpichler R."/>
            <person name="Goudeau D."/>
            <person name="Malmstrom R."/>
            <person name="Woyke T."/>
            <person name="Hallam S."/>
            <person name="Tyson G.W."/>
            <person name="Wegener G."/>
            <person name="Boetius A."/>
            <person name="Orphan V.J."/>
        </authorList>
    </citation>
    <scope>NUCLEOTIDE SEQUENCE</scope>
    <source>
        <strain evidence="1">CONS3730D10UFb2</strain>
    </source>
</reference>
<comment type="caution">
    <text evidence="1">The sequence shown here is derived from an EMBL/GenBank/DDBJ whole genome shotgun (WGS) entry which is preliminary data.</text>
</comment>
<dbReference type="EMBL" id="QYBA01000204">
    <property type="protein sequence ID" value="TKY91386.1"/>
    <property type="molecule type" value="Genomic_DNA"/>
</dbReference>
<gene>
    <name evidence="1" type="ORF">C5S46_06075</name>
</gene>
<sequence>MKLANYKFILRPSSKFTLPSYKGSTFRGGFGHTLKKITCQNNEKNCTSCNLRSKCIYHYIFETTISQEINGKQKHTELPHPFIIEPPFDRKRYYTPDDKILLNLILVGHAIDYIPHIIFAFEELGRIGIGKDKGRYIIEKVINISEDNEICIYGSSFHIKDECLMIDSTDLIKKTSQLNYQQITLNFLTPTRIKYQGKLIIDIDFEIIIKNLLRRLSWLAEIHCDEKWDLDWQGIISRAKNQVSMLNSNLYWYDWERYSQRQVRKMKMGGFVGEATFSGDISEFLPFLKLGEYLHIGKGTVYGLGKYEIKEE</sequence>
<dbReference type="Proteomes" id="UP000315423">
    <property type="component" value="Unassembled WGS sequence"/>
</dbReference>
<organism evidence="1 2">
    <name type="scientific">Candidatus Methanomarinus sp</name>
    <dbReference type="NCBI Taxonomy" id="3386244"/>
    <lineage>
        <taxon>Archaea</taxon>
        <taxon>Methanobacteriati</taxon>
        <taxon>Methanobacteriota</taxon>
        <taxon>Stenosarchaea group</taxon>
        <taxon>Methanomicrobia</taxon>
        <taxon>Methanosarcinales</taxon>
        <taxon>ANME-2 cluster</taxon>
        <taxon>Candidatus Methanocomedenaceae</taxon>
        <taxon>Candidatus Methanomarinus</taxon>
    </lineage>
</organism>
<protein>
    <submittedName>
        <fullName evidence="1">CRISPR system precrRNA processing endoribonuclease RAMP protein Cas6</fullName>
    </submittedName>
</protein>
<proteinExistence type="predicted"/>